<evidence type="ECO:0000313" key="2">
    <source>
        <dbReference type="EMBL" id="OBT98522.2"/>
    </source>
</evidence>
<evidence type="ECO:0000313" key="3">
    <source>
        <dbReference type="Proteomes" id="UP000091956"/>
    </source>
</evidence>
<feature type="chain" id="PRO_5015106201" description="Ecp2 effector protein domain-containing protein" evidence="1">
    <location>
        <begin position="21"/>
        <end position="221"/>
    </location>
</feature>
<keyword evidence="1" id="KW-0732">Signal</keyword>
<reference evidence="2 3" key="1">
    <citation type="submission" date="2016-03" db="EMBL/GenBank/DDBJ databases">
        <title>Comparative genomics of Pseudogymnoascus destructans, the fungus causing white-nose syndrome of bats.</title>
        <authorList>
            <person name="Palmer J.M."/>
            <person name="Drees K.P."/>
            <person name="Foster J.T."/>
            <person name="Lindner D.L."/>
        </authorList>
    </citation>
    <scope>NUCLEOTIDE SEQUENCE [LARGE SCALE GENOMIC DNA]</scope>
    <source>
        <strain evidence="2 3">UAMH 10579</strain>
    </source>
</reference>
<name>A0A1B8GRQ0_9PEZI</name>
<feature type="signal peptide" evidence="1">
    <location>
        <begin position="1"/>
        <end position="20"/>
    </location>
</feature>
<evidence type="ECO:0008006" key="4">
    <source>
        <dbReference type="Google" id="ProtNLM"/>
    </source>
</evidence>
<protein>
    <recommendedName>
        <fullName evidence="4">Ecp2 effector protein domain-containing protein</fullName>
    </recommendedName>
</protein>
<dbReference type="RefSeq" id="XP_059319861.1">
    <property type="nucleotide sequence ID" value="XM_059463549.1"/>
</dbReference>
<sequence length="221" mass="23674">MMTILNSVLAGCALASLAFANPIIPENVAMGAREVAATNGMIYVGPITPGGENVTLNGSVEEIHEQIMVLNPAFNPDDFEVVRKFKASGLSRRTINYGCCGPNPGCTPAPYDSWATYSQTTKTEINNPFAGVDYLYNLPGDCNTGPGGVARVSCSYNDAIFFVNTVQATKYASCQYIGQVAQNIIAGCGHEWWEGIVHHWDVNGKECDEQGYCIIVAGSNC</sequence>
<dbReference type="EMBL" id="KV460216">
    <property type="protein sequence ID" value="OBT98522.2"/>
    <property type="molecule type" value="Genomic_DNA"/>
</dbReference>
<organism evidence="2 3">
    <name type="scientific">Pseudogymnoascus verrucosus</name>
    <dbReference type="NCBI Taxonomy" id="342668"/>
    <lineage>
        <taxon>Eukaryota</taxon>
        <taxon>Fungi</taxon>
        <taxon>Dikarya</taxon>
        <taxon>Ascomycota</taxon>
        <taxon>Pezizomycotina</taxon>
        <taxon>Leotiomycetes</taxon>
        <taxon>Thelebolales</taxon>
        <taxon>Thelebolaceae</taxon>
        <taxon>Pseudogymnoascus</taxon>
    </lineage>
</organism>
<dbReference type="Proteomes" id="UP000091956">
    <property type="component" value="Unassembled WGS sequence"/>
</dbReference>
<proteinExistence type="predicted"/>
<gene>
    <name evidence="2" type="ORF">VE01_03616</name>
</gene>
<dbReference type="AlphaFoldDB" id="A0A1B8GRQ0"/>
<evidence type="ECO:0000256" key="1">
    <source>
        <dbReference type="SAM" id="SignalP"/>
    </source>
</evidence>
<dbReference type="GeneID" id="28837002"/>
<keyword evidence="3" id="KW-1185">Reference proteome</keyword>
<accession>A0A1B8GRQ0</accession>
<reference evidence="3" key="2">
    <citation type="journal article" date="2018" name="Nat. Commun.">
        <title>Extreme sensitivity to ultraviolet light in the fungal pathogen causing white-nose syndrome of bats.</title>
        <authorList>
            <person name="Palmer J.M."/>
            <person name="Drees K.P."/>
            <person name="Foster J.T."/>
            <person name="Lindner D.L."/>
        </authorList>
    </citation>
    <scope>NUCLEOTIDE SEQUENCE [LARGE SCALE GENOMIC DNA]</scope>
    <source>
        <strain evidence="3">UAMH 10579</strain>
    </source>
</reference>